<evidence type="ECO:0000313" key="5">
    <source>
        <dbReference type="Proteomes" id="UP000828390"/>
    </source>
</evidence>
<feature type="domain" description="Fibronectin type-III" evidence="3">
    <location>
        <begin position="1"/>
        <end position="47"/>
    </location>
</feature>
<dbReference type="SUPFAM" id="SSF49265">
    <property type="entry name" value="Fibronectin type III"/>
    <property type="match status" value="1"/>
</dbReference>
<dbReference type="InterPro" id="IPR003961">
    <property type="entry name" value="FN3_dom"/>
</dbReference>
<evidence type="ECO:0000313" key="4">
    <source>
        <dbReference type="EMBL" id="KAH3884711.1"/>
    </source>
</evidence>
<dbReference type="InterPro" id="IPR036116">
    <property type="entry name" value="FN3_sf"/>
</dbReference>
<accession>A0A9D4MZA1</accession>
<dbReference type="PROSITE" id="PS50853">
    <property type="entry name" value="FN3"/>
    <property type="match status" value="1"/>
</dbReference>
<sequence length="269" mass="29925">MEYIGTSGNTTIRGLLAGHLYMFRIFSYSILGQSEYSAVKYMTTSILQDSNYSSISGTIFKVVGPLVAVVVIVTVAVSIGLHIKRTRKGSGTVKEGNDERSSEEQGVQMTEDTYETLRGTNLESSGYDTLENEEVQDISTIDDRAVTDGNRGLGYVVFSVEIVSDALQQLPREDKRNWTSTKIDQGSRQFGIRETKDRLSRLHISPEATKITMANTLHSLKPSKQRHDILQMGMCTPRAVSHGRFNGLSIESTRRTREHFFAQKSAVTS</sequence>
<dbReference type="EMBL" id="JAIWYP010000001">
    <property type="protein sequence ID" value="KAH3884711.1"/>
    <property type="molecule type" value="Genomic_DNA"/>
</dbReference>
<dbReference type="CDD" id="cd00063">
    <property type="entry name" value="FN3"/>
    <property type="match status" value="1"/>
</dbReference>
<comment type="caution">
    <text evidence="4">The sequence shown here is derived from an EMBL/GenBank/DDBJ whole genome shotgun (WGS) entry which is preliminary data.</text>
</comment>
<feature type="transmembrane region" description="Helical" evidence="2">
    <location>
        <begin position="12"/>
        <end position="31"/>
    </location>
</feature>
<feature type="region of interest" description="Disordered" evidence="1">
    <location>
        <begin position="88"/>
        <end position="108"/>
    </location>
</feature>
<dbReference type="Proteomes" id="UP000828390">
    <property type="component" value="Unassembled WGS sequence"/>
</dbReference>
<reference evidence="4" key="1">
    <citation type="journal article" date="2019" name="bioRxiv">
        <title>The Genome of the Zebra Mussel, Dreissena polymorpha: A Resource for Invasive Species Research.</title>
        <authorList>
            <person name="McCartney M.A."/>
            <person name="Auch B."/>
            <person name="Kono T."/>
            <person name="Mallez S."/>
            <person name="Zhang Y."/>
            <person name="Obille A."/>
            <person name="Becker A."/>
            <person name="Abrahante J.E."/>
            <person name="Garbe J."/>
            <person name="Badalamenti J.P."/>
            <person name="Herman A."/>
            <person name="Mangelson H."/>
            <person name="Liachko I."/>
            <person name="Sullivan S."/>
            <person name="Sone E.D."/>
            <person name="Koren S."/>
            <person name="Silverstein K.A.T."/>
            <person name="Beckman K.B."/>
            <person name="Gohl D.M."/>
        </authorList>
    </citation>
    <scope>NUCLEOTIDE SEQUENCE</scope>
    <source>
        <strain evidence="4">Duluth1</strain>
        <tissue evidence="4">Whole animal</tissue>
    </source>
</reference>
<feature type="transmembrane region" description="Helical" evidence="2">
    <location>
        <begin position="59"/>
        <end position="81"/>
    </location>
</feature>
<keyword evidence="2" id="KW-0472">Membrane</keyword>
<keyword evidence="5" id="KW-1185">Reference proteome</keyword>
<keyword evidence="2" id="KW-0812">Transmembrane</keyword>
<name>A0A9D4MZA1_DREPO</name>
<protein>
    <recommendedName>
        <fullName evidence="3">Fibronectin type-III domain-containing protein</fullName>
    </recommendedName>
</protein>
<proteinExistence type="predicted"/>
<gene>
    <name evidence="4" type="ORF">DPMN_008697</name>
</gene>
<keyword evidence="2" id="KW-1133">Transmembrane helix</keyword>
<organism evidence="4 5">
    <name type="scientific">Dreissena polymorpha</name>
    <name type="common">Zebra mussel</name>
    <name type="synonym">Mytilus polymorpha</name>
    <dbReference type="NCBI Taxonomy" id="45954"/>
    <lineage>
        <taxon>Eukaryota</taxon>
        <taxon>Metazoa</taxon>
        <taxon>Spiralia</taxon>
        <taxon>Lophotrochozoa</taxon>
        <taxon>Mollusca</taxon>
        <taxon>Bivalvia</taxon>
        <taxon>Autobranchia</taxon>
        <taxon>Heteroconchia</taxon>
        <taxon>Euheterodonta</taxon>
        <taxon>Imparidentia</taxon>
        <taxon>Neoheterodontei</taxon>
        <taxon>Myida</taxon>
        <taxon>Dreissenoidea</taxon>
        <taxon>Dreissenidae</taxon>
        <taxon>Dreissena</taxon>
    </lineage>
</organism>
<evidence type="ECO:0000256" key="2">
    <source>
        <dbReference type="SAM" id="Phobius"/>
    </source>
</evidence>
<evidence type="ECO:0000259" key="3">
    <source>
        <dbReference type="PROSITE" id="PS50853"/>
    </source>
</evidence>
<evidence type="ECO:0000256" key="1">
    <source>
        <dbReference type="SAM" id="MobiDB-lite"/>
    </source>
</evidence>
<reference evidence="4" key="2">
    <citation type="submission" date="2020-11" db="EMBL/GenBank/DDBJ databases">
        <authorList>
            <person name="McCartney M.A."/>
            <person name="Auch B."/>
            <person name="Kono T."/>
            <person name="Mallez S."/>
            <person name="Becker A."/>
            <person name="Gohl D.M."/>
            <person name="Silverstein K.A.T."/>
            <person name="Koren S."/>
            <person name="Bechman K.B."/>
            <person name="Herman A."/>
            <person name="Abrahante J.E."/>
            <person name="Garbe J."/>
        </authorList>
    </citation>
    <scope>NUCLEOTIDE SEQUENCE</scope>
    <source>
        <strain evidence="4">Duluth1</strain>
        <tissue evidence="4">Whole animal</tissue>
    </source>
</reference>
<dbReference type="AlphaFoldDB" id="A0A9D4MZA1"/>